<dbReference type="STRING" id="8167.A0A484DMJ7"/>
<evidence type="ECO:0000256" key="4">
    <source>
        <dbReference type="ARBA" id="ARBA00022679"/>
    </source>
</evidence>
<dbReference type="PANTHER" id="PTHR22984:SF11">
    <property type="entry name" value="AURORA KINASE-RELATED"/>
    <property type="match status" value="1"/>
</dbReference>
<evidence type="ECO:0000256" key="6">
    <source>
        <dbReference type="ARBA" id="ARBA00022777"/>
    </source>
</evidence>
<evidence type="ECO:0000256" key="2">
    <source>
        <dbReference type="ARBA" id="ARBA00012513"/>
    </source>
</evidence>
<comment type="similarity">
    <text evidence="1">Belongs to the protein kinase superfamily. CAMK Ser/Thr protein kinase family. PIM subfamily.</text>
</comment>
<comment type="catalytic activity">
    <reaction evidence="8">
        <text>L-threonyl-[protein] + ATP = O-phospho-L-threonyl-[protein] + ADP + H(+)</text>
        <dbReference type="Rhea" id="RHEA:46608"/>
        <dbReference type="Rhea" id="RHEA-COMP:11060"/>
        <dbReference type="Rhea" id="RHEA-COMP:11605"/>
        <dbReference type="ChEBI" id="CHEBI:15378"/>
        <dbReference type="ChEBI" id="CHEBI:30013"/>
        <dbReference type="ChEBI" id="CHEBI:30616"/>
        <dbReference type="ChEBI" id="CHEBI:61977"/>
        <dbReference type="ChEBI" id="CHEBI:456216"/>
        <dbReference type="EC" id="2.7.11.1"/>
    </reaction>
</comment>
<feature type="compositionally biased region" description="Basic and acidic residues" evidence="10">
    <location>
        <begin position="110"/>
        <end position="125"/>
    </location>
</feature>
<dbReference type="GO" id="GO:0043066">
    <property type="term" value="P:negative regulation of apoptotic process"/>
    <property type="evidence" value="ECO:0007669"/>
    <property type="project" value="TreeGrafter"/>
</dbReference>
<dbReference type="InterPro" id="IPR051138">
    <property type="entry name" value="PIM_Ser/Thr_kinase"/>
</dbReference>
<keyword evidence="6" id="KW-0418">Kinase</keyword>
<evidence type="ECO:0000256" key="5">
    <source>
        <dbReference type="ARBA" id="ARBA00022741"/>
    </source>
</evidence>
<comment type="catalytic activity">
    <reaction evidence="9">
        <text>L-seryl-[protein] + ATP = O-phospho-L-seryl-[protein] + ADP + H(+)</text>
        <dbReference type="Rhea" id="RHEA:17989"/>
        <dbReference type="Rhea" id="RHEA-COMP:9863"/>
        <dbReference type="Rhea" id="RHEA-COMP:11604"/>
        <dbReference type="ChEBI" id="CHEBI:15378"/>
        <dbReference type="ChEBI" id="CHEBI:29999"/>
        <dbReference type="ChEBI" id="CHEBI:30616"/>
        <dbReference type="ChEBI" id="CHEBI:83421"/>
        <dbReference type="ChEBI" id="CHEBI:456216"/>
        <dbReference type="EC" id="2.7.11.1"/>
    </reaction>
</comment>
<evidence type="ECO:0000256" key="8">
    <source>
        <dbReference type="ARBA" id="ARBA00047899"/>
    </source>
</evidence>
<dbReference type="GO" id="GO:0007346">
    <property type="term" value="P:regulation of mitotic cell cycle"/>
    <property type="evidence" value="ECO:0007669"/>
    <property type="project" value="TreeGrafter"/>
</dbReference>
<keyword evidence="4" id="KW-0808">Transferase</keyword>
<evidence type="ECO:0000256" key="7">
    <source>
        <dbReference type="ARBA" id="ARBA00022840"/>
    </source>
</evidence>
<accession>A0A484DMJ7</accession>
<dbReference type="PANTHER" id="PTHR22984">
    <property type="entry name" value="SERINE/THREONINE-PROTEIN KINASE PIM"/>
    <property type="match status" value="1"/>
</dbReference>
<evidence type="ECO:0000313" key="13">
    <source>
        <dbReference type="Proteomes" id="UP000295070"/>
    </source>
</evidence>
<feature type="compositionally biased region" description="Basic and acidic residues" evidence="10">
    <location>
        <begin position="78"/>
        <end position="88"/>
    </location>
</feature>
<sequence>MAHTSMQKFKTLHSPACRKDQDNDSNAGKPSCGTVEDVKDWRSKRKASTHKGSSKKNLRPSSSHSVISGGTSVRGSKWKTDTNEDCPKKKIRGSNDANTNEPSIVFIEGSHVRQSERKAHNDTDSSSKMQRSDLSLSSSICSSSDEDNIYGIPFSVKTSRAEFEANYIEIYKIAKGGFGAVYAGYRKEDVASVAIKHIPKEKVQYSKVVNNGKVYKVIDEVALMVKAAGGAESPGRSAAISLLDCYDLEEDLLLIMERPVPSMDLHQYRNAKRGFLLEDEAKTILRQMVDAAIEMHTNGVFHRDIKLENILIETGSHVLRARVIDFGCGCLMIKGYYYRYSGMISVFRSCSSLS</sequence>
<protein>
    <recommendedName>
        <fullName evidence="2">non-specific serine/threonine protein kinase</fullName>
        <ecNumber evidence="2">2.7.11.1</ecNumber>
    </recommendedName>
</protein>
<dbReference type="GO" id="GO:0005524">
    <property type="term" value="F:ATP binding"/>
    <property type="evidence" value="ECO:0007669"/>
    <property type="project" value="UniProtKB-KW"/>
</dbReference>
<dbReference type="Proteomes" id="UP000295070">
    <property type="component" value="Chromosome 1"/>
</dbReference>
<comment type="caution">
    <text evidence="12">The sequence shown here is derived from an EMBL/GenBank/DDBJ whole genome shotgun (WGS) entry which is preliminary data.</text>
</comment>
<dbReference type="EC" id="2.7.11.1" evidence="2"/>
<evidence type="ECO:0000256" key="3">
    <source>
        <dbReference type="ARBA" id="ARBA00022527"/>
    </source>
</evidence>
<feature type="domain" description="Protein kinase" evidence="11">
    <location>
        <begin position="167"/>
        <end position="354"/>
    </location>
</feature>
<keyword evidence="13" id="KW-1185">Reference proteome</keyword>
<dbReference type="EMBL" id="SCKG01000001">
    <property type="protein sequence ID" value="TDH16691.1"/>
    <property type="molecule type" value="Genomic_DNA"/>
</dbReference>
<dbReference type="InterPro" id="IPR008271">
    <property type="entry name" value="Ser/Thr_kinase_AS"/>
</dbReference>
<dbReference type="InterPro" id="IPR000719">
    <property type="entry name" value="Prot_kinase_dom"/>
</dbReference>
<dbReference type="PROSITE" id="PS00108">
    <property type="entry name" value="PROTEIN_KINASE_ST"/>
    <property type="match status" value="1"/>
</dbReference>
<dbReference type="PROSITE" id="PS50011">
    <property type="entry name" value="PROTEIN_KINASE_DOM"/>
    <property type="match status" value="1"/>
</dbReference>
<proteinExistence type="inferred from homology"/>
<dbReference type="InterPro" id="IPR011009">
    <property type="entry name" value="Kinase-like_dom_sf"/>
</dbReference>
<organism evidence="12 13">
    <name type="scientific">Perca flavescens</name>
    <name type="common">American yellow perch</name>
    <name type="synonym">Morone flavescens</name>
    <dbReference type="NCBI Taxonomy" id="8167"/>
    <lineage>
        <taxon>Eukaryota</taxon>
        <taxon>Metazoa</taxon>
        <taxon>Chordata</taxon>
        <taxon>Craniata</taxon>
        <taxon>Vertebrata</taxon>
        <taxon>Euteleostomi</taxon>
        <taxon>Actinopterygii</taxon>
        <taxon>Neopterygii</taxon>
        <taxon>Teleostei</taxon>
        <taxon>Neoteleostei</taxon>
        <taxon>Acanthomorphata</taxon>
        <taxon>Eupercaria</taxon>
        <taxon>Perciformes</taxon>
        <taxon>Percoidei</taxon>
        <taxon>Percidae</taxon>
        <taxon>Percinae</taxon>
        <taxon>Perca</taxon>
    </lineage>
</organism>
<keyword evidence="7" id="KW-0067">ATP-binding</keyword>
<feature type="compositionally biased region" description="Basic residues" evidence="10">
    <location>
        <begin position="42"/>
        <end position="58"/>
    </location>
</feature>
<name>A0A484DMJ7_PERFV</name>
<reference evidence="12 13" key="1">
    <citation type="submission" date="2019-01" db="EMBL/GenBank/DDBJ databases">
        <title>A chromosome-scale genome assembly of the yellow perch, Perca flavescens.</title>
        <authorList>
            <person name="Feron R."/>
            <person name="Morvezen R."/>
            <person name="Bestin A."/>
            <person name="Haffray P."/>
            <person name="Klopp C."/>
            <person name="Zahm M."/>
            <person name="Cabau C."/>
            <person name="Roques C."/>
            <person name="Donnadieu C."/>
            <person name="Bouchez O."/>
            <person name="Christie M."/>
            <person name="Larson W."/>
            <person name="Guiguen Y."/>
        </authorList>
    </citation>
    <scope>NUCLEOTIDE SEQUENCE [LARGE SCALE GENOMIC DNA]</scope>
    <source>
        <strain evidence="12">YP-PL-M2</strain>
        <tissue evidence="12">Blood</tissue>
    </source>
</reference>
<dbReference type="AlphaFoldDB" id="A0A484DMJ7"/>
<dbReference type="SMART" id="SM00220">
    <property type="entry name" value="S_TKc"/>
    <property type="match status" value="1"/>
</dbReference>
<dbReference type="Gene3D" id="3.30.200.20">
    <property type="entry name" value="Phosphorylase Kinase, domain 1"/>
    <property type="match status" value="1"/>
</dbReference>
<feature type="compositionally biased region" description="Low complexity" evidence="10">
    <location>
        <begin position="61"/>
        <end position="73"/>
    </location>
</feature>
<evidence type="ECO:0000256" key="10">
    <source>
        <dbReference type="SAM" id="MobiDB-lite"/>
    </source>
</evidence>
<dbReference type="GO" id="GO:0004674">
    <property type="term" value="F:protein serine/threonine kinase activity"/>
    <property type="evidence" value="ECO:0007669"/>
    <property type="project" value="UniProtKB-KW"/>
</dbReference>
<feature type="region of interest" description="Disordered" evidence="10">
    <location>
        <begin position="1"/>
        <end position="132"/>
    </location>
</feature>
<dbReference type="Gene3D" id="1.10.510.10">
    <property type="entry name" value="Transferase(Phosphotransferase) domain 1"/>
    <property type="match status" value="1"/>
</dbReference>
<dbReference type="SUPFAM" id="SSF56112">
    <property type="entry name" value="Protein kinase-like (PK-like)"/>
    <property type="match status" value="1"/>
</dbReference>
<evidence type="ECO:0000313" key="12">
    <source>
        <dbReference type="EMBL" id="TDH16691.1"/>
    </source>
</evidence>
<evidence type="ECO:0000256" key="1">
    <source>
        <dbReference type="ARBA" id="ARBA00005505"/>
    </source>
</evidence>
<dbReference type="Pfam" id="PF00069">
    <property type="entry name" value="Pkinase"/>
    <property type="match status" value="1"/>
</dbReference>
<gene>
    <name evidence="12" type="ORF">EPR50_G00000680</name>
</gene>
<evidence type="ECO:0000259" key="11">
    <source>
        <dbReference type="PROSITE" id="PS50011"/>
    </source>
</evidence>
<evidence type="ECO:0000256" key="9">
    <source>
        <dbReference type="ARBA" id="ARBA00048679"/>
    </source>
</evidence>
<keyword evidence="5" id="KW-0547">Nucleotide-binding</keyword>
<keyword evidence="3" id="KW-0723">Serine/threonine-protein kinase</keyword>
<dbReference type="GO" id="GO:0005737">
    <property type="term" value="C:cytoplasm"/>
    <property type="evidence" value="ECO:0007669"/>
    <property type="project" value="TreeGrafter"/>
</dbReference>